<name>A0A974X7A4_9PROT</name>
<evidence type="ECO:0000313" key="1">
    <source>
        <dbReference type="EMBL" id="QSW37902.1"/>
    </source>
</evidence>
<proteinExistence type="predicted"/>
<dbReference type="EMBL" id="CP071410">
    <property type="protein sequence ID" value="QSW37902.1"/>
    <property type="molecule type" value="Genomic_DNA"/>
</dbReference>
<dbReference type="AlphaFoldDB" id="A0A974X7A4"/>
<gene>
    <name evidence="1" type="ORF">JSR02_00365</name>
</gene>
<accession>A0A974X7A4</accession>
<protein>
    <submittedName>
        <fullName evidence="1">Uncharacterized protein</fullName>
    </submittedName>
</protein>
<evidence type="ECO:0000313" key="2">
    <source>
        <dbReference type="Proteomes" id="UP000663602"/>
    </source>
</evidence>
<reference evidence="1" key="1">
    <citation type="submission" date="2021-02" db="EMBL/GenBank/DDBJ databases">
        <authorList>
            <person name="Franco D."/>
        </authorList>
    </citation>
    <scope>NUCLEOTIDE SEQUENCE</scope>
    <source>
        <strain evidence="1">DICMUL</strain>
    </source>
</reference>
<sequence>MIYLIKYTTAPTKLIKSLITKDITIILKPKQLKTIEFKNKLKTTTTTNFNKTNSSLTLIKKLHTTLQLMHQLKHKSYTLIITKPEKINNIIHTFVIKNCNFLLQRCRCFYLYTENALNIINKIKHTLPSITINSPLQKLNLVFEVDKNNYTPPTNTTTLQTLHQLTQNSIKKKSHTCIEQQLITTITKNINDKKIFI</sequence>
<reference evidence="1" key="2">
    <citation type="submission" date="2021-03" db="EMBL/GenBank/DDBJ databases">
        <title>Alternative transmission patterns in independently acquired nutritional co-symbionts of Dictyopharidae planthoppers.</title>
        <authorList>
            <person name="Michalik A."/>
            <person name="Lukasik P."/>
        </authorList>
    </citation>
    <scope>NUCLEOTIDE SEQUENCE</scope>
    <source>
        <strain evidence="1">DICMUL</strain>
    </source>
</reference>
<dbReference type="Proteomes" id="UP000663602">
    <property type="component" value="Chromosome"/>
</dbReference>
<organism evidence="1 2">
    <name type="scientific">Candidatus Vidania fulgoroideorum</name>
    <dbReference type="NCBI Taxonomy" id="881286"/>
    <lineage>
        <taxon>Bacteria</taxon>
        <taxon>Pseudomonadati</taxon>
        <taxon>Pseudomonadota</taxon>
        <taxon>Betaproteobacteria</taxon>
        <taxon>Candidatus Vidania</taxon>
    </lineage>
</organism>